<dbReference type="SUPFAM" id="SSF50969">
    <property type="entry name" value="YVTN repeat-like/Quinoprotein amine dehydrogenase"/>
    <property type="match status" value="1"/>
</dbReference>
<evidence type="ECO:0000256" key="1">
    <source>
        <dbReference type="SAM" id="SignalP"/>
    </source>
</evidence>
<dbReference type="PANTHER" id="PTHR47197">
    <property type="entry name" value="PROTEIN NIRF"/>
    <property type="match status" value="1"/>
</dbReference>
<dbReference type="EMBL" id="FRBD01000010">
    <property type="protein sequence ID" value="SHK72333.1"/>
    <property type="molecule type" value="Genomic_DNA"/>
</dbReference>
<dbReference type="AlphaFoldDB" id="A0A1M6UT16"/>
<sequence length="365" mass="39217">MMLKKLSNIALLMGAVLLTGCLKSESNNNNQKYVVTEGAYIVNAGDPDNGKDGSLSFIDYDNDKVVNNIYPIGSNPSDVVVYGNKIYVVGCGTNTIYVLNKKTHTLIDHINTIDEMGEDAGFEPRYATVYGNNVYVSTHGGYVAVIDTTSLTITNKYKVGSYPEGMGIGTVESSSSSNEVTLYVANSDNGNGNGSISKINLSTGSVSEIKNELIKNPQSIVVGGNTAYVLDAGTIDGDGKQKNAGVYKVADNNVSLLIENATGMSAANSSIVTYNYPKGSSRVEYKVYNLYYNSLNTFSLSGDSKKPISNPTFICVDNNTGYLLIGTSGYVNIYDSYGNFKESFDVGENPVGICYSYRIETYKGN</sequence>
<dbReference type="PROSITE" id="PS51257">
    <property type="entry name" value="PROKAR_LIPOPROTEIN"/>
    <property type="match status" value="1"/>
</dbReference>
<evidence type="ECO:0000313" key="2">
    <source>
        <dbReference type="EMBL" id="SHK72333.1"/>
    </source>
</evidence>
<dbReference type="Gene3D" id="2.130.10.10">
    <property type="entry name" value="YVTN repeat-like/Quinoprotein amine dehydrogenase"/>
    <property type="match status" value="1"/>
</dbReference>
<gene>
    <name evidence="2" type="ORF">SAMN05216463_110109</name>
</gene>
<dbReference type="RefSeq" id="WP_073208020.1">
    <property type="nucleotide sequence ID" value="NZ_FRBD01000010.1"/>
</dbReference>
<keyword evidence="1" id="KW-0732">Signal</keyword>
<organism evidence="2 3">
    <name type="scientific">Xylanibacter ruminicola</name>
    <name type="common">Prevotella ruminicola</name>
    <dbReference type="NCBI Taxonomy" id="839"/>
    <lineage>
        <taxon>Bacteria</taxon>
        <taxon>Pseudomonadati</taxon>
        <taxon>Bacteroidota</taxon>
        <taxon>Bacteroidia</taxon>
        <taxon>Bacteroidales</taxon>
        <taxon>Prevotellaceae</taxon>
        <taxon>Xylanibacter</taxon>
    </lineage>
</organism>
<name>A0A1M6UT16_XYLRU</name>
<protein>
    <recommendedName>
        <fullName evidence="4">40-residue YVTN family beta-propeller repeat-containing protein</fullName>
    </recommendedName>
</protein>
<dbReference type="Proteomes" id="UP000184130">
    <property type="component" value="Unassembled WGS sequence"/>
</dbReference>
<dbReference type="InterPro" id="IPR015943">
    <property type="entry name" value="WD40/YVTN_repeat-like_dom_sf"/>
</dbReference>
<dbReference type="PANTHER" id="PTHR47197:SF3">
    <property type="entry name" value="DIHYDRO-HEME D1 DEHYDROGENASE"/>
    <property type="match status" value="1"/>
</dbReference>
<dbReference type="InterPro" id="IPR011044">
    <property type="entry name" value="Quino_amine_DH_bsu"/>
</dbReference>
<dbReference type="InterPro" id="IPR051200">
    <property type="entry name" value="Host-pathogen_enzymatic-act"/>
</dbReference>
<proteinExistence type="predicted"/>
<evidence type="ECO:0000313" key="3">
    <source>
        <dbReference type="Proteomes" id="UP000184130"/>
    </source>
</evidence>
<feature type="signal peptide" evidence="1">
    <location>
        <begin position="1"/>
        <end position="20"/>
    </location>
</feature>
<reference evidence="2 3" key="1">
    <citation type="submission" date="2016-11" db="EMBL/GenBank/DDBJ databases">
        <authorList>
            <person name="Jaros S."/>
            <person name="Januszkiewicz K."/>
            <person name="Wedrychowicz H."/>
        </authorList>
    </citation>
    <scope>NUCLEOTIDE SEQUENCE [LARGE SCALE GENOMIC DNA]</scope>
    <source>
        <strain evidence="2 3">KHT3</strain>
    </source>
</reference>
<evidence type="ECO:0008006" key="4">
    <source>
        <dbReference type="Google" id="ProtNLM"/>
    </source>
</evidence>
<accession>A0A1M6UT16</accession>
<feature type="chain" id="PRO_5012703258" description="40-residue YVTN family beta-propeller repeat-containing protein" evidence="1">
    <location>
        <begin position="21"/>
        <end position="365"/>
    </location>
</feature>